<gene>
    <name evidence="1" type="ORF">NDU88_000165</name>
</gene>
<dbReference type="PANTHER" id="PTHR18841:SF2">
    <property type="entry name" value="VITELLINE MEMBRANE OUTER LAYER PROTEIN 1 HOMOLOG"/>
    <property type="match status" value="1"/>
</dbReference>
<dbReference type="PANTHER" id="PTHR18841">
    <property type="entry name" value="VITELLINE MEMBRANE OUTER LAYER PROTEIN I-RELATED"/>
    <property type="match status" value="1"/>
</dbReference>
<dbReference type="Gene3D" id="2.100.10.20">
    <property type="entry name" value="Vitelline membrane outer layer protein I (VOMI)"/>
    <property type="match status" value="1"/>
</dbReference>
<organism evidence="1 2">
    <name type="scientific">Pleurodeles waltl</name>
    <name type="common">Iberian ribbed newt</name>
    <dbReference type="NCBI Taxonomy" id="8319"/>
    <lineage>
        <taxon>Eukaryota</taxon>
        <taxon>Metazoa</taxon>
        <taxon>Chordata</taxon>
        <taxon>Craniata</taxon>
        <taxon>Vertebrata</taxon>
        <taxon>Euteleostomi</taxon>
        <taxon>Amphibia</taxon>
        <taxon>Batrachia</taxon>
        <taxon>Caudata</taxon>
        <taxon>Salamandroidea</taxon>
        <taxon>Salamandridae</taxon>
        <taxon>Pleurodelinae</taxon>
        <taxon>Pleurodeles</taxon>
    </lineage>
</organism>
<proteinExistence type="predicted"/>
<dbReference type="AlphaFoldDB" id="A0AAV7KNA4"/>
<keyword evidence="2" id="KW-1185">Reference proteome</keyword>
<dbReference type="InterPro" id="IPR036706">
    <property type="entry name" value="VOMI_sf"/>
</dbReference>
<dbReference type="Pfam" id="PF03762">
    <property type="entry name" value="VOMI"/>
    <property type="match status" value="1"/>
</dbReference>
<dbReference type="GO" id="GO:0005615">
    <property type="term" value="C:extracellular space"/>
    <property type="evidence" value="ECO:0007669"/>
    <property type="project" value="TreeGrafter"/>
</dbReference>
<dbReference type="EMBL" id="JANPWB010000016">
    <property type="protein sequence ID" value="KAJ1079942.1"/>
    <property type="molecule type" value="Genomic_DNA"/>
</dbReference>
<reference evidence="1" key="1">
    <citation type="journal article" date="2022" name="bioRxiv">
        <title>Sequencing and chromosome-scale assembly of the giantPleurodeles waltlgenome.</title>
        <authorList>
            <person name="Brown T."/>
            <person name="Elewa A."/>
            <person name="Iarovenko S."/>
            <person name="Subramanian E."/>
            <person name="Araus A.J."/>
            <person name="Petzold A."/>
            <person name="Susuki M."/>
            <person name="Suzuki K.-i.T."/>
            <person name="Hayashi T."/>
            <person name="Toyoda A."/>
            <person name="Oliveira C."/>
            <person name="Osipova E."/>
            <person name="Leigh N.D."/>
            <person name="Simon A."/>
            <person name="Yun M.H."/>
        </authorList>
    </citation>
    <scope>NUCLEOTIDE SEQUENCE</scope>
    <source>
        <strain evidence="1">20211129_DDA</strain>
        <tissue evidence="1">Liver</tissue>
    </source>
</reference>
<dbReference type="InterPro" id="IPR005515">
    <property type="entry name" value="VOMI"/>
</dbReference>
<name>A0AAV7KNA4_PLEWA</name>
<sequence>MRDRLAALLREISKGKRQNDGAFRAADEPLDRQKCEQIIKDHHEELRRELRTLTPPYHQKLGSDRTVNRRYKSILTVPNGGQWGEWQKPEMCPEGYFAYGFSLKVQKPQGKLRDDTALNGIRLHCSQEPSAKKIQDVESESGRQV</sequence>
<protein>
    <submittedName>
        <fullName evidence="1">Uncharacterized protein</fullName>
    </submittedName>
</protein>
<evidence type="ECO:0000313" key="1">
    <source>
        <dbReference type="EMBL" id="KAJ1079942.1"/>
    </source>
</evidence>
<accession>A0AAV7KNA4</accession>
<comment type="caution">
    <text evidence="1">The sequence shown here is derived from an EMBL/GenBank/DDBJ whole genome shotgun (WGS) entry which is preliminary data.</text>
</comment>
<evidence type="ECO:0000313" key="2">
    <source>
        <dbReference type="Proteomes" id="UP001066276"/>
    </source>
</evidence>
<dbReference type="Proteomes" id="UP001066276">
    <property type="component" value="Chromosome 12"/>
</dbReference>
<dbReference type="SUPFAM" id="SSF51092">
    <property type="entry name" value="Vitelline membrane outer protein-I (VMO-I)"/>
    <property type="match status" value="1"/>
</dbReference>